<evidence type="ECO:0000313" key="1">
    <source>
        <dbReference type="EMBL" id="KAJ8000876.1"/>
    </source>
</evidence>
<organism evidence="1 2">
    <name type="scientific">Dallia pectoralis</name>
    <name type="common">Alaska blackfish</name>
    <dbReference type="NCBI Taxonomy" id="75939"/>
    <lineage>
        <taxon>Eukaryota</taxon>
        <taxon>Metazoa</taxon>
        <taxon>Chordata</taxon>
        <taxon>Craniata</taxon>
        <taxon>Vertebrata</taxon>
        <taxon>Euteleostomi</taxon>
        <taxon>Actinopterygii</taxon>
        <taxon>Neopterygii</taxon>
        <taxon>Teleostei</taxon>
        <taxon>Protacanthopterygii</taxon>
        <taxon>Esociformes</taxon>
        <taxon>Umbridae</taxon>
        <taxon>Dallia</taxon>
    </lineage>
</organism>
<accession>A0ACC2GBG5</accession>
<gene>
    <name evidence="1" type="ORF">DPEC_G00184950</name>
</gene>
<keyword evidence="2" id="KW-1185">Reference proteome</keyword>
<dbReference type="Proteomes" id="UP001157502">
    <property type="component" value="Chromosome 15"/>
</dbReference>
<reference evidence="1" key="1">
    <citation type="submission" date="2021-05" db="EMBL/GenBank/DDBJ databases">
        <authorList>
            <person name="Pan Q."/>
            <person name="Jouanno E."/>
            <person name="Zahm M."/>
            <person name="Klopp C."/>
            <person name="Cabau C."/>
            <person name="Louis A."/>
            <person name="Berthelot C."/>
            <person name="Parey E."/>
            <person name="Roest Crollius H."/>
            <person name="Montfort J."/>
            <person name="Robinson-Rechavi M."/>
            <person name="Bouchez O."/>
            <person name="Lampietro C."/>
            <person name="Lopez Roques C."/>
            <person name="Donnadieu C."/>
            <person name="Postlethwait J."/>
            <person name="Bobe J."/>
            <person name="Dillon D."/>
            <person name="Chandos A."/>
            <person name="von Hippel F."/>
            <person name="Guiguen Y."/>
        </authorList>
    </citation>
    <scope>NUCLEOTIDE SEQUENCE</scope>
    <source>
        <strain evidence="1">YG-Jan2019</strain>
    </source>
</reference>
<dbReference type="EMBL" id="CM055742">
    <property type="protein sequence ID" value="KAJ8000876.1"/>
    <property type="molecule type" value="Genomic_DNA"/>
</dbReference>
<name>A0ACC2GBG5_DALPE</name>
<comment type="caution">
    <text evidence="1">The sequence shown here is derived from an EMBL/GenBank/DDBJ whole genome shotgun (WGS) entry which is preliminary data.</text>
</comment>
<proteinExistence type="predicted"/>
<evidence type="ECO:0000313" key="2">
    <source>
        <dbReference type="Proteomes" id="UP001157502"/>
    </source>
</evidence>
<sequence>MRRAKPPHTPPVTRRRFAIRLPMSHEGLTNKARTRKCRYPGSDRADDPGPEYLPRGRGPPTRFILNTAPKLRAVVVAICFFSKSLTHVACGTPRYLVDI</sequence>
<protein>
    <submittedName>
        <fullName evidence="1">Uncharacterized protein</fullName>
    </submittedName>
</protein>